<evidence type="ECO:0000313" key="12">
    <source>
        <dbReference type="Proteomes" id="UP001620597"/>
    </source>
</evidence>
<comment type="caution">
    <text evidence="11">The sequence shown here is derived from an EMBL/GenBank/DDBJ whole genome shotgun (WGS) entry which is preliminary data.</text>
</comment>
<gene>
    <name evidence="8" type="primary">thrB</name>
    <name evidence="11" type="ORF">WG929_08140</name>
</gene>
<dbReference type="InterPro" id="IPR005280">
    <property type="entry name" value="Homoserine_kinase_II"/>
</dbReference>
<keyword evidence="1 8" id="KW-0028">Amino-acid biosynthesis</keyword>
<evidence type="ECO:0000259" key="10">
    <source>
        <dbReference type="Pfam" id="PF01636"/>
    </source>
</evidence>
<proteinExistence type="inferred from homology"/>
<evidence type="ECO:0000256" key="8">
    <source>
        <dbReference type="HAMAP-Rule" id="MF_00301"/>
    </source>
</evidence>
<dbReference type="CDD" id="cd05153">
    <property type="entry name" value="HomoserineK_II"/>
    <property type="match status" value="1"/>
</dbReference>
<sequence>MSVYTPVPQSSLASWLEQFELGPLLSFRGIAGGIENTNYFVTTTAGEFVLTLFEHHAADEVEQFVALANHLGMANRRHPQLSLPVPAPVSNRDGQWLFCLEHKPAILCPRLAGEHVELPTASHTCQAAAALAQLHLAAADLKVQRPNARGLDWWITMAGTLTAALDDSDMALLRDEIEQQRLIHSDWLALPHGWIHGDLFHDNVLFENTAAGPKLGAILDLYNACQDAWIFDLAIVANDWCCDVDGHWDETLLTALLDGYQSVRPFTMSEQNLWPMALRAAALRFWLSRILTRQLQAAQLTSADGQMAISKDPNEYRNKLCHRRQSAIRQITPTGGQPDATR</sequence>
<protein>
    <recommendedName>
        <fullName evidence="8 9">Homoserine kinase</fullName>
        <shortName evidence="8">HK</shortName>
        <shortName evidence="8">HSK</shortName>
        <ecNumber evidence="8 9">2.7.1.39</ecNumber>
    </recommendedName>
</protein>
<name>A0ABW8NHD6_9GAMM</name>
<evidence type="ECO:0000256" key="4">
    <source>
        <dbReference type="ARBA" id="ARBA00022741"/>
    </source>
</evidence>
<dbReference type="EMBL" id="JBBKTX010000008">
    <property type="protein sequence ID" value="MFK4752378.1"/>
    <property type="molecule type" value="Genomic_DNA"/>
</dbReference>
<keyword evidence="12" id="KW-1185">Reference proteome</keyword>
<dbReference type="HAMAP" id="MF_00301">
    <property type="entry name" value="Homoser_kinase_2"/>
    <property type="match status" value="1"/>
</dbReference>
<dbReference type="EC" id="2.7.1.39" evidence="8 9"/>
<reference evidence="11 12" key="1">
    <citation type="submission" date="2024-03" db="EMBL/GenBank/DDBJ databases">
        <title>High-quality draft genome sequence of Oceanobacter sp. wDCs-4.</title>
        <authorList>
            <person name="Dong C."/>
        </authorList>
    </citation>
    <scope>NUCLEOTIDE SEQUENCE [LARGE SCALE GENOMIC DNA]</scope>
    <source>
        <strain evidence="12">wDCs-4</strain>
    </source>
</reference>
<dbReference type="Gene3D" id="3.30.200.20">
    <property type="entry name" value="Phosphorylase Kinase, domain 1"/>
    <property type="match status" value="1"/>
</dbReference>
<dbReference type="SUPFAM" id="SSF56112">
    <property type="entry name" value="Protein kinase-like (PK-like)"/>
    <property type="match status" value="1"/>
</dbReference>
<dbReference type="Pfam" id="PF01636">
    <property type="entry name" value="APH"/>
    <property type="match status" value="1"/>
</dbReference>
<dbReference type="RefSeq" id="WP_416205660.1">
    <property type="nucleotide sequence ID" value="NZ_JBBKTX010000008.1"/>
</dbReference>
<keyword evidence="3 8" id="KW-0791">Threonine biosynthesis</keyword>
<evidence type="ECO:0000256" key="9">
    <source>
        <dbReference type="NCBIfam" id="TIGR00938"/>
    </source>
</evidence>
<evidence type="ECO:0000256" key="3">
    <source>
        <dbReference type="ARBA" id="ARBA00022697"/>
    </source>
</evidence>
<comment type="similarity">
    <text evidence="7 8">Belongs to the pseudomonas-type ThrB family.</text>
</comment>
<evidence type="ECO:0000313" key="11">
    <source>
        <dbReference type="EMBL" id="MFK4752378.1"/>
    </source>
</evidence>
<evidence type="ECO:0000256" key="7">
    <source>
        <dbReference type="ARBA" id="ARBA00038240"/>
    </source>
</evidence>
<comment type="catalytic activity">
    <reaction evidence="8">
        <text>L-homoserine + ATP = O-phospho-L-homoserine + ADP + H(+)</text>
        <dbReference type="Rhea" id="RHEA:13985"/>
        <dbReference type="ChEBI" id="CHEBI:15378"/>
        <dbReference type="ChEBI" id="CHEBI:30616"/>
        <dbReference type="ChEBI" id="CHEBI:57476"/>
        <dbReference type="ChEBI" id="CHEBI:57590"/>
        <dbReference type="ChEBI" id="CHEBI:456216"/>
        <dbReference type="EC" id="2.7.1.39"/>
    </reaction>
</comment>
<dbReference type="NCBIfam" id="TIGR00938">
    <property type="entry name" value="thrB_alt"/>
    <property type="match status" value="1"/>
</dbReference>
<dbReference type="NCBIfam" id="NF003558">
    <property type="entry name" value="PRK05231.1"/>
    <property type="match status" value="1"/>
</dbReference>
<keyword evidence="5 8" id="KW-0418">Kinase</keyword>
<accession>A0ABW8NHD6</accession>
<dbReference type="GO" id="GO:0004413">
    <property type="term" value="F:homoserine kinase activity"/>
    <property type="evidence" value="ECO:0007669"/>
    <property type="project" value="UniProtKB-EC"/>
</dbReference>
<keyword evidence="6 8" id="KW-0067">ATP-binding</keyword>
<comment type="pathway">
    <text evidence="8">Amino-acid biosynthesis; L-threonine biosynthesis; L-threonine from L-aspartate: step 4/5.</text>
</comment>
<evidence type="ECO:0000256" key="6">
    <source>
        <dbReference type="ARBA" id="ARBA00022840"/>
    </source>
</evidence>
<dbReference type="PANTHER" id="PTHR21064">
    <property type="entry name" value="AMINOGLYCOSIDE PHOSPHOTRANSFERASE DOMAIN-CONTAINING PROTEIN-RELATED"/>
    <property type="match status" value="1"/>
</dbReference>
<evidence type="ECO:0000256" key="5">
    <source>
        <dbReference type="ARBA" id="ARBA00022777"/>
    </source>
</evidence>
<dbReference type="InterPro" id="IPR011009">
    <property type="entry name" value="Kinase-like_dom_sf"/>
</dbReference>
<dbReference type="Proteomes" id="UP001620597">
    <property type="component" value="Unassembled WGS sequence"/>
</dbReference>
<keyword evidence="4 8" id="KW-0547">Nucleotide-binding</keyword>
<dbReference type="Gene3D" id="3.90.1200.10">
    <property type="match status" value="1"/>
</dbReference>
<evidence type="ECO:0000256" key="2">
    <source>
        <dbReference type="ARBA" id="ARBA00022679"/>
    </source>
</evidence>
<dbReference type="InterPro" id="IPR050249">
    <property type="entry name" value="Pseudomonas-type_ThrB"/>
</dbReference>
<keyword evidence="2 8" id="KW-0808">Transferase</keyword>
<dbReference type="PANTHER" id="PTHR21064:SF6">
    <property type="entry name" value="AMINOGLYCOSIDE PHOSPHOTRANSFERASE DOMAIN-CONTAINING PROTEIN"/>
    <property type="match status" value="1"/>
</dbReference>
<evidence type="ECO:0000256" key="1">
    <source>
        <dbReference type="ARBA" id="ARBA00022605"/>
    </source>
</evidence>
<dbReference type="InterPro" id="IPR002575">
    <property type="entry name" value="Aminoglycoside_PTrfase"/>
</dbReference>
<organism evidence="11 12">
    <name type="scientific">Oceanobacter antarcticus</name>
    <dbReference type="NCBI Taxonomy" id="3133425"/>
    <lineage>
        <taxon>Bacteria</taxon>
        <taxon>Pseudomonadati</taxon>
        <taxon>Pseudomonadota</taxon>
        <taxon>Gammaproteobacteria</taxon>
        <taxon>Oceanospirillales</taxon>
        <taxon>Oceanospirillaceae</taxon>
        <taxon>Oceanobacter</taxon>
    </lineage>
</organism>
<feature type="domain" description="Aminoglycoside phosphotransferase" evidence="10">
    <location>
        <begin position="27"/>
        <end position="266"/>
    </location>
</feature>